<accession>A0ABW3HKD4</accession>
<evidence type="ECO:0000313" key="1">
    <source>
        <dbReference type="EMBL" id="MFD0957972.1"/>
    </source>
</evidence>
<comment type="caution">
    <text evidence="1">The sequence shown here is derived from an EMBL/GenBank/DDBJ whole genome shotgun (WGS) entry which is preliminary data.</text>
</comment>
<organism evidence="1 2">
    <name type="scientific">Paenibacillus chungangensis</name>
    <dbReference type="NCBI Taxonomy" id="696535"/>
    <lineage>
        <taxon>Bacteria</taxon>
        <taxon>Bacillati</taxon>
        <taxon>Bacillota</taxon>
        <taxon>Bacilli</taxon>
        <taxon>Bacillales</taxon>
        <taxon>Paenibacillaceae</taxon>
        <taxon>Paenibacillus</taxon>
    </lineage>
</organism>
<sequence>MTKLHERKAALQRVRKSLNGKVSLRCSEGRQYLSCLAMLVKTEMEIVELQDKAKRPLSESDRP</sequence>
<dbReference type="Proteomes" id="UP001596989">
    <property type="component" value="Unassembled WGS sequence"/>
</dbReference>
<proteinExistence type="predicted"/>
<evidence type="ECO:0000313" key="2">
    <source>
        <dbReference type="Proteomes" id="UP001596989"/>
    </source>
</evidence>
<protein>
    <submittedName>
        <fullName evidence="1">Uncharacterized protein</fullName>
    </submittedName>
</protein>
<dbReference type="EMBL" id="JBHTJZ010000004">
    <property type="protein sequence ID" value="MFD0957972.1"/>
    <property type="molecule type" value="Genomic_DNA"/>
</dbReference>
<keyword evidence="2" id="KW-1185">Reference proteome</keyword>
<reference evidence="2" key="1">
    <citation type="journal article" date="2019" name="Int. J. Syst. Evol. Microbiol.">
        <title>The Global Catalogue of Microorganisms (GCM) 10K type strain sequencing project: providing services to taxonomists for standard genome sequencing and annotation.</title>
        <authorList>
            <consortium name="The Broad Institute Genomics Platform"/>
            <consortium name="The Broad Institute Genome Sequencing Center for Infectious Disease"/>
            <person name="Wu L."/>
            <person name="Ma J."/>
        </authorList>
    </citation>
    <scope>NUCLEOTIDE SEQUENCE [LARGE SCALE GENOMIC DNA]</scope>
    <source>
        <strain evidence="2">CCUG 59129</strain>
    </source>
</reference>
<name>A0ABW3HKD4_9BACL</name>
<gene>
    <name evidence="1" type="ORF">ACFQ2I_01065</name>
</gene>
<dbReference type="RefSeq" id="WP_377561598.1">
    <property type="nucleotide sequence ID" value="NZ_JBHTJZ010000004.1"/>
</dbReference>